<name>A0ABM8ZZB1_9VIBR</name>
<dbReference type="InterPro" id="IPR041698">
    <property type="entry name" value="Methyltransf_25"/>
</dbReference>
<evidence type="ECO:0000259" key="1">
    <source>
        <dbReference type="Pfam" id="PF13649"/>
    </source>
</evidence>
<evidence type="ECO:0000313" key="3">
    <source>
        <dbReference type="Proteomes" id="UP000838748"/>
    </source>
</evidence>
<dbReference type="InterPro" id="IPR029063">
    <property type="entry name" value="SAM-dependent_MTases_sf"/>
</dbReference>
<sequence length="300" mass="34502">MKQLLAHKAASDIGFTTQVERLRTQFKESPQYLSLLEELCQFPLGRFLIENKGIDGYWTDVVVNHPTRGRVKGINSEGEPLTPLEQKVLDEAPTFLATQQRYQIFRQQLQKLVPDCQRLLSVPSGLMSELLSLDYADCKGVELIAVDLDRNILNSIAENAKNYSFKGELQLIEDDAWRFEVDKQVDVITSNGLNIYVEKDEKVEALYRQYCKALKPNGHFVGSFLTPIDSWDMDKINVEALQLQKSIFVDLLGVNWQQYRTEKLTREQLERAGFVDIEFIYDEAKIFPTFVARKQALSQN</sequence>
<dbReference type="Pfam" id="PF13649">
    <property type="entry name" value="Methyltransf_25"/>
    <property type="match status" value="1"/>
</dbReference>
<dbReference type="EMBL" id="CAKLDM010000001">
    <property type="protein sequence ID" value="CAH0536376.1"/>
    <property type="molecule type" value="Genomic_DNA"/>
</dbReference>
<dbReference type="SUPFAM" id="SSF53335">
    <property type="entry name" value="S-adenosyl-L-methionine-dependent methyltransferases"/>
    <property type="match status" value="1"/>
</dbReference>
<comment type="caution">
    <text evidence="2">The sequence shown here is derived from an EMBL/GenBank/DDBJ whole genome shotgun (WGS) entry which is preliminary data.</text>
</comment>
<accession>A0ABM8ZZB1</accession>
<feature type="domain" description="Methyltransferase" evidence="1">
    <location>
        <begin position="136"/>
        <end position="218"/>
    </location>
</feature>
<gene>
    <name evidence="2" type="ORF">VMF7928_00389</name>
</gene>
<dbReference type="Gene3D" id="3.40.50.150">
    <property type="entry name" value="Vaccinia Virus protein VP39"/>
    <property type="match status" value="1"/>
</dbReference>
<dbReference type="RefSeq" id="WP_237359797.1">
    <property type="nucleotide sequence ID" value="NZ_CAKLDM010000001.1"/>
</dbReference>
<evidence type="ECO:0000313" key="2">
    <source>
        <dbReference type="EMBL" id="CAH0536376.1"/>
    </source>
</evidence>
<proteinExistence type="predicted"/>
<keyword evidence="3" id="KW-1185">Reference proteome</keyword>
<dbReference type="Proteomes" id="UP000838748">
    <property type="component" value="Unassembled WGS sequence"/>
</dbReference>
<dbReference type="CDD" id="cd02440">
    <property type="entry name" value="AdoMet_MTases"/>
    <property type="match status" value="1"/>
</dbReference>
<organism evidence="2 3">
    <name type="scientific">Vibrio marisflavi CECT 7928</name>
    <dbReference type="NCBI Taxonomy" id="634439"/>
    <lineage>
        <taxon>Bacteria</taxon>
        <taxon>Pseudomonadati</taxon>
        <taxon>Pseudomonadota</taxon>
        <taxon>Gammaproteobacteria</taxon>
        <taxon>Vibrionales</taxon>
        <taxon>Vibrionaceae</taxon>
        <taxon>Vibrio</taxon>
    </lineage>
</organism>
<protein>
    <recommendedName>
        <fullName evidence="1">Methyltransferase domain-containing protein</fullName>
    </recommendedName>
</protein>
<reference evidence="2" key="1">
    <citation type="submission" date="2021-11" db="EMBL/GenBank/DDBJ databases">
        <authorList>
            <person name="Rodrigo-Torres L."/>
            <person name="Arahal R. D."/>
            <person name="Lucena T."/>
        </authorList>
    </citation>
    <scope>NUCLEOTIDE SEQUENCE</scope>
    <source>
        <strain evidence="2">CECT 7928</strain>
    </source>
</reference>